<gene>
    <name evidence="1" type="ORF">SAMN02744037_01852</name>
</gene>
<evidence type="ECO:0000313" key="1">
    <source>
        <dbReference type="EMBL" id="SHK19871.1"/>
    </source>
</evidence>
<proteinExistence type="predicted"/>
<name>A0A1M6QI06_9FIRM</name>
<dbReference type="InterPro" id="IPR036597">
    <property type="entry name" value="Fido-like_dom_sf"/>
</dbReference>
<dbReference type="EMBL" id="FRAE01000043">
    <property type="protein sequence ID" value="SHK19871.1"/>
    <property type="molecule type" value="Genomic_DNA"/>
</dbReference>
<dbReference type="Gene3D" id="1.10.3290.10">
    <property type="entry name" value="Fido-like domain"/>
    <property type="match status" value="1"/>
</dbReference>
<keyword evidence="2" id="KW-1185">Reference proteome</keyword>
<dbReference type="AlphaFoldDB" id="A0A1M6QI06"/>
<protein>
    <submittedName>
        <fullName evidence="1">Uncharacterized protein</fullName>
    </submittedName>
</protein>
<reference evidence="2" key="1">
    <citation type="submission" date="2016-11" db="EMBL/GenBank/DDBJ databases">
        <authorList>
            <person name="Varghese N."/>
            <person name="Submissions S."/>
        </authorList>
    </citation>
    <scope>NUCLEOTIDE SEQUENCE [LARGE SCALE GENOMIC DNA]</scope>
    <source>
        <strain evidence="2">DSM 15518</strain>
    </source>
</reference>
<accession>A0A1M6QI06</accession>
<dbReference type="STRING" id="1123349.SAMN02744037_01852"/>
<dbReference type="Proteomes" id="UP000242497">
    <property type="component" value="Unassembled WGS sequence"/>
</dbReference>
<sequence length="203" mass="23390">MFLAKKLLVDSIYNSARMEDCNIEFADVQTMIDDVSVADLKIEDVEGVLGIRDAWKYVLNSINDLLNLEYICRINSLISRNENGILGASQKDKRNEKLDSILLNNSSATEKAIELFLWSCRYKLFDSYNKSTGLIIANKLLISEGKGLLIIKEKNLKKFNKLLVESYKSKNCSEISNFLHKKCIYGLEIDRKLKQKYKENKFE</sequence>
<evidence type="ECO:0000313" key="2">
    <source>
        <dbReference type="Proteomes" id="UP000242497"/>
    </source>
</evidence>
<organism evidence="1 2">
    <name type="scientific">Tepidibacter formicigenes DSM 15518</name>
    <dbReference type="NCBI Taxonomy" id="1123349"/>
    <lineage>
        <taxon>Bacteria</taxon>
        <taxon>Bacillati</taxon>
        <taxon>Bacillota</taxon>
        <taxon>Clostridia</taxon>
        <taxon>Peptostreptococcales</taxon>
        <taxon>Peptostreptococcaceae</taxon>
        <taxon>Tepidibacter</taxon>
    </lineage>
</organism>